<dbReference type="AlphaFoldDB" id="A0A7Z0BDX2"/>
<keyword evidence="2" id="KW-1133">Transmembrane helix</keyword>
<evidence type="ECO:0000313" key="3">
    <source>
        <dbReference type="EMBL" id="NYH43783.1"/>
    </source>
</evidence>
<sequence>MNLESGLVKRSVTAQIQFPAAGQVGERGSVASRIVSGWAVGAAVAGLLLVIGLAVLARRSRQPPRPPTGRPRERIPAGR</sequence>
<keyword evidence="2" id="KW-0812">Transmembrane</keyword>
<organism evidence="3 4">
    <name type="scientific">Micromonospora jinlongensis</name>
    <dbReference type="NCBI Taxonomy" id="1287877"/>
    <lineage>
        <taxon>Bacteria</taxon>
        <taxon>Bacillati</taxon>
        <taxon>Actinomycetota</taxon>
        <taxon>Actinomycetes</taxon>
        <taxon>Micromonosporales</taxon>
        <taxon>Micromonosporaceae</taxon>
        <taxon>Micromonospora</taxon>
    </lineage>
</organism>
<dbReference type="RefSeq" id="WP_179781253.1">
    <property type="nucleotide sequence ID" value="NZ_JACCHK010000001.1"/>
</dbReference>
<keyword evidence="2" id="KW-0472">Membrane</keyword>
<reference evidence="3 4" key="1">
    <citation type="submission" date="2020-07" db="EMBL/GenBank/DDBJ databases">
        <title>Sequencing the genomes of 1000 actinobacteria strains.</title>
        <authorList>
            <person name="Klenk H.-P."/>
        </authorList>
    </citation>
    <scope>NUCLEOTIDE SEQUENCE [LARGE SCALE GENOMIC DNA]</scope>
    <source>
        <strain evidence="3 4">DSM 45876</strain>
    </source>
</reference>
<feature type="region of interest" description="Disordered" evidence="1">
    <location>
        <begin position="60"/>
        <end position="79"/>
    </location>
</feature>
<proteinExistence type="predicted"/>
<evidence type="ECO:0000256" key="1">
    <source>
        <dbReference type="SAM" id="MobiDB-lite"/>
    </source>
</evidence>
<comment type="caution">
    <text evidence="3">The sequence shown here is derived from an EMBL/GenBank/DDBJ whole genome shotgun (WGS) entry which is preliminary data.</text>
</comment>
<name>A0A7Z0BDX2_9ACTN</name>
<feature type="transmembrane region" description="Helical" evidence="2">
    <location>
        <begin position="35"/>
        <end position="57"/>
    </location>
</feature>
<keyword evidence="4" id="KW-1185">Reference proteome</keyword>
<feature type="compositionally biased region" description="Basic and acidic residues" evidence="1">
    <location>
        <begin position="70"/>
        <end position="79"/>
    </location>
</feature>
<dbReference type="Proteomes" id="UP000523545">
    <property type="component" value="Unassembled WGS sequence"/>
</dbReference>
<evidence type="ECO:0000256" key="2">
    <source>
        <dbReference type="SAM" id="Phobius"/>
    </source>
</evidence>
<protein>
    <submittedName>
        <fullName evidence="3">Uncharacterized protein</fullName>
    </submittedName>
</protein>
<evidence type="ECO:0000313" key="4">
    <source>
        <dbReference type="Proteomes" id="UP000523545"/>
    </source>
</evidence>
<dbReference type="EMBL" id="JACCHK010000001">
    <property type="protein sequence ID" value="NYH43783.1"/>
    <property type="molecule type" value="Genomic_DNA"/>
</dbReference>
<gene>
    <name evidence="3" type="ORF">HNR22_003510</name>
</gene>
<accession>A0A7Z0BDX2</accession>